<proteinExistence type="predicted"/>
<dbReference type="PANTHER" id="PTHR38791">
    <property type="entry name" value="ZN(II)2CYS6 TRANSCRIPTION FACTOR (EUROFUNG)-RELATED-RELATED"/>
    <property type="match status" value="1"/>
</dbReference>
<gene>
    <name evidence="4" type="ORF">TGAM01_v203435</name>
</gene>
<dbReference type="GeneID" id="29981326"/>
<dbReference type="InterPro" id="IPR053175">
    <property type="entry name" value="DHMBA_Reg_Transcription_Factor"/>
</dbReference>
<dbReference type="CDD" id="cd00067">
    <property type="entry name" value="GAL4"/>
    <property type="match status" value="1"/>
</dbReference>
<dbReference type="EMBL" id="JPDN02000009">
    <property type="protein sequence ID" value="PON27668.1"/>
    <property type="molecule type" value="Genomic_DNA"/>
</dbReference>
<evidence type="ECO:0000256" key="2">
    <source>
        <dbReference type="SAM" id="MobiDB-lite"/>
    </source>
</evidence>
<keyword evidence="5" id="KW-1185">Reference proteome</keyword>
<dbReference type="PROSITE" id="PS50048">
    <property type="entry name" value="ZN2_CY6_FUNGAL_2"/>
    <property type="match status" value="1"/>
</dbReference>
<accession>A0A2P4ZTR3</accession>
<comment type="caution">
    <text evidence="4">The sequence shown here is derived from an EMBL/GenBank/DDBJ whole genome shotgun (WGS) entry which is preliminary data.</text>
</comment>
<protein>
    <recommendedName>
        <fullName evidence="3">Zn(2)-C6 fungal-type domain-containing protein</fullName>
    </recommendedName>
</protein>
<feature type="compositionally biased region" description="Low complexity" evidence="2">
    <location>
        <begin position="82"/>
        <end position="96"/>
    </location>
</feature>
<dbReference type="Pfam" id="PF00172">
    <property type="entry name" value="Zn_clus"/>
    <property type="match status" value="1"/>
</dbReference>
<sequence length="533" mass="60190">MGRLSRGCLRCRQRRVRCDEGRPSCQRCIHRNEICEGYRDESSLIFRHETEKVIEYSRAVQKVTPPSYKDPSHSLPRKRSRSANASSASRRSSSFSSSLAPEEASVITLRNPQPWLKELPAPFQQPLEEQAVDQFIDKYVLYPCNQTSSPGFLEHLPCMFKEVNVEGRYALRWAVQAAAYADAVSQNQERNALTSKALQCYGMALKALGESLSTPGKEPDDYDLMTVVVLDIFETLYTPNEVSKGSHVQGMAQLLRLRGSNLVYNARGWSLFRLAHHRIQKHRLAYHVLQIPETSTLLNELNGSEPSVRLEKNADDILETCKRARTLLGLITAGGLPASTVVDMIKELHSSDQEAVSWRQTSQWSFTSIAVSERPDLASAAQGITETIQLHSDVWMAYEWNYHRTARIIFLQQLLQCSRAALETPDLEEAYEQTLHNTIAECILTIHWLADEFLATVPQSLGDVNQMGRLHDSNDGPPRCRAIGGYLLLWPTRTVKAETSAVSVEQKERAQRVYEKIRECTGMRDLLGDNSVI</sequence>
<dbReference type="GO" id="GO:0008270">
    <property type="term" value="F:zinc ion binding"/>
    <property type="evidence" value="ECO:0007669"/>
    <property type="project" value="InterPro"/>
</dbReference>
<dbReference type="GO" id="GO:0000981">
    <property type="term" value="F:DNA-binding transcription factor activity, RNA polymerase II-specific"/>
    <property type="evidence" value="ECO:0007669"/>
    <property type="project" value="InterPro"/>
</dbReference>
<dbReference type="InterPro" id="IPR036864">
    <property type="entry name" value="Zn2-C6_fun-type_DNA-bd_sf"/>
</dbReference>
<keyword evidence="1" id="KW-0539">Nucleus</keyword>
<dbReference type="Gene3D" id="4.10.240.10">
    <property type="entry name" value="Zn(2)-C6 fungal-type DNA-binding domain"/>
    <property type="match status" value="1"/>
</dbReference>
<evidence type="ECO:0000256" key="1">
    <source>
        <dbReference type="ARBA" id="ARBA00023242"/>
    </source>
</evidence>
<reference evidence="4 5" key="1">
    <citation type="journal article" date="2016" name="Genome Announc.">
        <title>Draft Whole-Genome Sequence of Trichoderma gamsii T6085, a Promising Biocontrol Agent of Fusarium Head Blight on Wheat.</title>
        <authorList>
            <person name="Baroncelli R."/>
            <person name="Zapparata A."/>
            <person name="Piaggeschi G."/>
            <person name="Sarrocco S."/>
            <person name="Vannacci G."/>
        </authorList>
    </citation>
    <scope>NUCLEOTIDE SEQUENCE [LARGE SCALE GENOMIC DNA]</scope>
    <source>
        <strain evidence="4 5">T6085</strain>
    </source>
</reference>
<evidence type="ECO:0000313" key="5">
    <source>
        <dbReference type="Proteomes" id="UP000054821"/>
    </source>
</evidence>
<evidence type="ECO:0000259" key="3">
    <source>
        <dbReference type="PROSITE" id="PS50048"/>
    </source>
</evidence>
<dbReference type="SUPFAM" id="SSF57701">
    <property type="entry name" value="Zn2/Cys6 DNA-binding domain"/>
    <property type="match status" value="1"/>
</dbReference>
<dbReference type="SMART" id="SM00066">
    <property type="entry name" value="GAL4"/>
    <property type="match status" value="1"/>
</dbReference>
<evidence type="ECO:0000313" key="4">
    <source>
        <dbReference type="EMBL" id="PON27668.1"/>
    </source>
</evidence>
<dbReference type="AlphaFoldDB" id="A0A2P4ZTR3"/>
<dbReference type="InterPro" id="IPR001138">
    <property type="entry name" value="Zn2Cys6_DnaBD"/>
</dbReference>
<dbReference type="RefSeq" id="XP_018665514.1">
    <property type="nucleotide sequence ID" value="XM_018801243.1"/>
</dbReference>
<organism evidence="4 5">
    <name type="scientific">Trichoderma gamsii</name>
    <dbReference type="NCBI Taxonomy" id="398673"/>
    <lineage>
        <taxon>Eukaryota</taxon>
        <taxon>Fungi</taxon>
        <taxon>Dikarya</taxon>
        <taxon>Ascomycota</taxon>
        <taxon>Pezizomycotina</taxon>
        <taxon>Sordariomycetes</taxon>
        <taxon>Hypocreomycetidae</taxon>
        <taxon>Hypocreales</taxon>
        <taxon>Hypocreaceae</taxon>
        <taxon>Trichoderma</taxon>
    </lineage>
</organism>
<dbReference type="Proteomes" id="UP000054821">
    <property type="component" value="Unassembled WGS sequence"/>
</dbReference>
<feature type="domain" description="Zn(2)-C6 fungal-type" evidence="3">
    <location>
        <begin position="7"/>
        <end position="35"/>
    </location>
</feature>
<feature type="region of interest" description="Disordered" evidence="2">
    <location>
        <begin position="64"/>
        <end position="96"/>
    </location>
</feature>
<dbReference type="PROSITE" id="PS00463">
    <property type="entry name" value="ZN2_CY6_FUNGAL_1"/>
    <property type="match status" value="1"/>
</dbReference>
<name>A0A2P4ZTR3_9HYPO</name>